<accession>A0A1Y1WW05</accession>
<sequence>MLENSFKKNNKNTGKKENYLRLYSNYVNINHEDINKDIKNLSDNVTLTKTKRIIK</sequence>
<evidence type="ECO:0000313" key="2">
    <source>
        <dbReference type="Proteomes" id="UP000193944"/>
    </source>
</evidence>
<gene>
    <name evidence="1" type="ORF">BCR32DRAFT_283012</name>
</gene>
<evidence type="ECO:0000313" key="1">
    <source>
        <dbReference type="EMBL" id="ORX77642.1"/>
    </source>
</evidence>
<protein>
    <submittedName>
        <fullName evidence="1">Uncharacterized protein</fullName>
    </submittedName>
</protein>
<dbReference type="AlphaFoldDB" id="A0A1Y1WW05"/>
<dbReference type="Proteomes" id="UP000193944">
    <property type="component" value="Unassembled WGS sequence"/>
</dbReference>
<proteinExistence type="predicted"/>
<reference evidence="1 2" key="2">
    <citation type="submission" date="2016-08" db="EMBL/GenBank/DDBJ databases">
        <title>Pervasive Adenine N6-methylation of Active Genes in Fungi.</title>
        <authorList>
            <consortium name="DOE Joint Genome Institute"/>
            <person name="Mondo S.J."/>
            <person name="Dannebaum R.O."/>
            <person name="Kuo R.C."/>
            <person name="Labutti K."/>
            <person name="Haridas S."/>
            <person name="Kuo A."/>
            <person name="Salamov A."/>
            <person name="Ahrendt S.R."/>
            <person name="Lipzen A."/>
            <person name="Sullivan W."/>
            <person name="Andreopoulos W.B."/>
            <person name="Clum A."/>
            <person name="Lindquist E."/>
            <person name="Daum C."/>
            <person name="Ramamoorthy G.K."/>
            <person name="Gryganskyi A."/>
            <person name="Culley D."/>
            <person name="Magnuson J.K."/>
            <person name="James T.Y."/>
            <person name="O'Malley M.A."/>
            <person name="Stajich J.E."/>
            <person name="Spatafora J.W."/>
            <person name="Visel A."/>
            <person name="Grigoriev I.V."/>
        </authorList>
    </citation>
    <scope>NUCLEOTIDE SEQUENCE [LARGE SCALE GENOMIC DNA]</scope>
    <source>
        <strain evidence="1 2">S4</strain>
    </source>
</reference>
<keyword evidence="2" id="KW-1185">Reference proteome</keyword>
<reference evidence="1 2" key="1">
    <citation type="submission" date="2016-08" db="EMBL/GenBank/DDBJ databases">
        <title>A Parts List for Fungal Cellulosomes Revealed by Comparative Genomics.</title>
        <authorList>
            <consortium name="DOE Joint Genome Institute"/>
            <person name="Haitjema C.H."/>
            <person name="Gilmore S.P."/>
            <person name="Henske J.K."/>
            <person name="Solomon K.V."/>
            <person name="De Groot R."/>
            <person name="Kuo A."/>
            <person name="Mondo S.J."/>
            <person name="Salamov A.A."/>
            <person name="Labutti K."/>
            <person name="Zhao Z."/>
            <person name="Chiniquy J."/>
            <person name="Barry K."/>
            <person name="Brewer H.M."/>
            <person name="Purvine S.O."/>
            <person name="Wright A.T."/>
            <person name="Boxma B."/>
            <person name="Van Alen T."/>
            <person name="Hackstein J.H."/>
            <person name="Baker S.E."/>
            <person name="Grigoriev I.V."/>
            <person name="O'Malley M.A."/>
        </authorList>
    </citation>
    <scope>NUCLEOTIDE SEQUENCE [LARGE SCALE GENOMIC DNA]</scope>
    <source>
        <strain evidence="1 2">S4</strain>
    </source>
</reference>
<name>A0A1Y1WW05_9FUNG</name>
<comment type="caution">
    <text evidence="1">The sequence shown here is derived from an EMBL/GenBank/DDBJ whole genome shotgun (WGS) entry which is preliminary data.</text>
</comment>
<organism evidence="1 2">
    <name type="scientific">Anaeromyces robustus</name>
    <dbReference type="NCBI Taxonomy" id="1754192"/>
    <lineage>
        <taxon>Eukaryota</taxon>
        <taxon>Fungi</taxon>
        <taxon>Fungi incertae sedis</taxon>
        <taxon>Chytridiomycota</taxon>
        <taxon>Chytridiomycota incertae sedis</taxon>
        <taxon>Neocallimastigomycetes</taxon>
        <taxon>Neocallimastigales</taxon>
        <taxon>Neocallimastigaceae</taxon>
        <taxon>Anaeromyces</taxon>
    </lineage>
</organism>
<dbReference type="EMBL" id="MCFG01000240">
    <property type="protein sequence ID" value="ORX77642.1"/>
    <property type="molecule type" value="Genomic_DNA"/>
</dbReference>